<dbReference type="Proteomes" id="UP001500740">
    <property type="component" value="Unassembled WGS sequence"/>
</dbReference>
<evidence type="ECO:0000313" key="3">
    <source>
        <dbReference type="Proteomes" id="UP001500740"/>
    </source>
</evidence>
<organism evidence="2 3">
    <name type="scientific">Alkalibacillus silvisoli</name>
    <dbReference type="NCBI Taxonomy" id="392823"/>
    <lineage>
        <taxon>Bacteria</taxon>
        <taxon>Bacillati</taxon>
        <taxon>Bacillota</taxon>
        <taxon>Bacilli</taxon>
        <taxon>Bacillales</taxon>
        <taxon>Bacillaceae</taxon>
        <taxon>Alkalibacillus</taxon>
    </lineage>
</organism>
<comment type="caution">
    <text evidence="2">The sequence shown here is derived from an EMBL/GenBank/DDBJ whole genome shotgun (WGS) entry which is preliminary data.</text>
</comment>
<accession>A0ABN0ZQV6</accession>
<gene>
    <name evidence="2" type="ORF">GCM10008935_08670</name>
</gene>
<keyword evidence="1" id="KW-0472">Membrane</keyword>
<sequence>MERIIVALSFILFLATWVVVITLFIDINQPTYIGKNHPISEEITISYKTTDQLVVFHELQTSTYDEVSNRENEMEYSSERSQEILNQMRSIDDSSLDPWREYFTDEQESNVSIDELIDIFKLNDEAVSES</sequence>
<evidence type="ECO:0000256" key="1">
    <source>
        <dbReference type="SAM" id="Phobius"/>
    </source>
</evidence>
<keyword evidence="1" id="KW-0812">Transmembrane</keyword>
<keyword evidence="3" id="KW-1185">Reference proteome</keyword>
<dbReference type="RefSeq" id="WP_343782042.1">
    <property type="nucleotide sequence ID" value="NZ_BAAACZ010000009.1"/>
</dbReference>
<evidence type="ECO:0008006" key="4">
    <source>
        <dbReference type="Google" id="ProtNLM"/>
    </source>
</evidence>
<proteinExistence type="predicted"/>
<dbReference type="EMBL" id="BAAACZ010000009">
    <property type="protein sequence ID" value="GAA0456090.1"/>
    <property type="molecule type" value="Genomic_DNA"/>
</dbReference>
<name>A0ABN0ZQV6_9BACI</name>
<evidence type="ECO:0000313" key="2">
    <source>
        <dbReference type="EMBL" id="GAA0456090.1"/>
    </source>
</evidence>
<feature type="transmembrane region" description="Helical" evidence="1">
    <location>
        <begin position="6"/>
        <end position="25"/>
    </location>
</feature>
<keyword evidence="1" id="KW-1133">Transmembrane helix</keyword>
<reference evidence="2 3" key="1">
    <citation type="journal article" date="2019" name="Int. J. Syst. Evol. Microbiol.">
        <title>The Global Catalogue of Microorganisms (GCM) 10K type strain sequencing project: providing services to taxonomists for standard genome sequencing and annotation.</title>
        <authorList>
            <consortium name="The Broad Institute Genomics Platform"/>
            <consortium name="The Broad Institute Genome Sequencing Center for Infectious Disease"/>
            <person name="Wu L."/>
            <person name="Ma J."/>
        </authorList>
    </citation>
    <scope>NUCLEOTIDE SEQUENCE [LARGE SCALE GENOMIC DNA]</scope>
    <source>
        <strain evidence="2 3">JCM 14193</strain>
    </source>
</reference>
<protein>
    <recommendedName>
        <fullName evidence="4">Bypass of forespore C C-terminal domain-containing protein</fullName>
    </recommendedName>
</protein>